<protein>
    <submittedName>
        <fullName evidence="1">Uncharacterized protein</fullName>
    </submittedName>
</protein>
<evidence type="ECO:0000313" key="1">
    <source>
        <dbReference type="EMBL" id="MFG3014339.1"/>
    </source>
</evidence>
<gene>
    <name evidence="1" type="ORF">ACGFZB_28750</name>
</gene>
<dbReference type="RefSeq" id="WP_392820946.1">
    <property type="nucleotide sequence ID" value="NZ_JBICYV010000015.1"/>
</dbReference>
<keyword evidence="2" id="KW-1185">Reference proteome</keyword>
<evidence type="ECO:0000313" key="2">
    <source>
        <dbReference type="Proteomes" id="UP001604267"/>
    </source>
</evidence>
<comment type="caution">
    <text evidence="1">The sequence shown here is derived from an EMBL/GenBank/DDBJ whole genome shotgun (WGS) entry which is preliminary data.</text>
</comment>
<name>A0ABW7BAW2_9ACTN</name>
<sequence>MTGALHVIDAGMAPALGDIRTASDGDVIYIRPDATERRDFPKYWEAAGAALSRGAKVVVMRREESA</sequence>
<dbReference type="EMBL" id="JBICYV010000015">
    <property type="protein sequence ID" value="MFG3014339.1"/>
    <property type="molecule type" value="Genomic_DNA"/>
</dbReference>
<organism evidence="1 2">
    <name type="scientific">Streptomyces cinerochromogenes</name>
    <dbReference type="NCBI Taxonomy" id="66422"/>
    <lineage>
        <taxon>Bacteria</taxon>
        <taxon>Bacillati</taxon>
        <taxon>Actinomycetota</taxon>
        <taxon>Actinomycetes</taxon>
        <taxon>Kitasatosporales</taxon>
        <taxon>Streptomycetaceae</taxon>
        <taxon>Streptomyces</taxon>
    </lineage>
</organism>
<proteinExistence type="predicted"/>
<dbReference type="Proteomes" id="UP001604267">
    <property type="component" value="Unassembled WGS sequence"/>
</dbReference>
<reference evidence="1 2" key="1">
    <citation type="submission" date="2024-10" db="EMBL/GenBank/DDBJ databases">
        <title>The Natural Products Discovery Center: Release of the First 8490 Sequenced Strains for Exploring Actinobacteria Biosynthetic Diversity.</title>
        <authorList>
            <person name="Kalkreuter E."/>
            <person name="Kautsar S.A."/>
            <person name="Yang D."/>
            <person name="Bader C.D."/>
            <person name="Teijaro C.N."/>
            <person name="Fluegel L."/>
            <person name="Davis C.M."/>
            <person name="Simpson J.R."/>
            <person name="Lauterbach L."/>
            <person name="Steele A.D."/>
            <person name="Gui C."/>
            <person name="Meng S."/>
            <person name="Li G."/>
            <person name="Viehrig K."/>
            <person name="Ye F."/>
            <person name="Su P."/>
            <person name="Kiefer A.F."/>
            <person name="Nichols A."/>
            <person name="Cepeda A.J."/>
            <person name="Yan W."/>
            <person name="Fan B."/>
            <person name="Jiang Y."/>
            <person name="Adhikari A."/>
            <person name="Zheng C.-J."/>
            <person name="Schuster L."/>
            <person name="Cowan T.M."/>
            <person name="Smanski M.J."/>
            <person name="Chevrette M.G."/>
            <person name="De Carvalho L.P.S."/>
            <person name="Shen B."/>
        </authorList>
    </citation>
    <scope>NUCLEOTIDE SEQUENCE [LARGE SCALE GENOMIC DNA]</scope>
    <source>
        <strain evidence="1 2">NPDC048320</strain>
    </source>
</reference>
<accession>A0ABW7BAW2</accession>